<name>A0A3E0VKI6_9MICO</name>
<dbReference type="OrthoDB" id="5123702at2"/>
<sequence length="100" mass="10474">MQSILTAKLFGDHVDPRVRLQQLFGGTLNESGCPPLPAVNWARAVFASADGGSDGRHRGSAALDPVTATGLLRTSEPRLTLRAAQFLAHHVTGYGAPLAA</sequence>
<dbReference type="AlphaFoldDB" id="A0A3E0VKI6"/>
<accession>A0A3E0VKI6</accession>
<dbReference type="RefSeq" id="WP_116415623.1">
    <property type="nucleotide sequence ID" value="NZ_NBWZ01000001.1"/>
</dbReference>
<evidence type="ECO:0000313" key="2">
    <source>
        <dbReference type="Proteomes" id="UP000256486"/>
    </source>
</evidence>
<proteinExistence type="predicted"/>
<dbReference type="Proteomes" id="UP000256486">
    <property type="component" value="Unassembled WGS sequence"/>
</dbReference>
<organism evidence="1 2">
    <name type="scientific">Subtercola boreus</name>
    <dbReference type="NCBI Taxonomy" id="120213"/>
    <lineage>
        <taxon>Bacteria</taxon>
        <taxon>Bacillati</taxon>
        <taxon>Actinomycetota</taxon>
        <taxon>Actinomycetes</taxon>
        <taxon>Micrococcales</taxon>
        <taxon>Microbacteriaceae</taxon>
        <taxon>Subtercola</taxon>
    </lineage>
</organism>
<protein>
    <submittedName>
        <fullName evidence="1">Uncharacterized protein</fullName>
    </submittedName>
</protein>
<evidence type="ECO:0000313" key="1">
    <source>
        <dbReference type="EMBL" id="RFA10241.1"/>
    </source>
</evidence>
<reference evidence="1 2" key="1">
    <citation type="submission" date="2017-04" db="EMBL/GenBank/DDBJ databases">
        <title>Comparative genome analysis of Subtercola boreus.</title>
        <authorList>
            <person name="Cho Y.-J."/>
            <person name="Cho A."/>
            <person name="Kim O.-S."/>
            <person name="Lee J.-I."/>
        </authorList>
    </citation>
    <scope>NUCLEOTIDE SEQUENCE [LARGE SCALE GENOMIC DNA]</scope>
    <source>
        <strain evidence="1 2">K300</strain>
    </source>
</reference>
<keyword evidence="2" id="KW-1185">Reference proteome</keyword>
<dbReference type="EMBL" id="NBWZ01000001">
    <property type="protein sequence ID" value="RFA10241.1"/>
    <property type="molecule type" value="Genomic_DNA"/>
</dbReference>
<gene>
    <name evidence="1" type="ORF">B7R54_14255</name>
</gene>
<comment type="caution">
    <text evidence="1">The sequence shown here is derived from an EMBL/GenBank/DDBJ whole genome shotgun (WGS) entry which is preliminary data.</text>
</comment>